<sequence length="64" mass="7282">MKKEKSTRKKLLLKKTIVTHLSRQDMTKLYGGDSRNETADHTTYCTLSVPTFRPTENVGNSLVI</sequence>
<accession>A0A9Q5DCC4</accession>
<name>A0A9Q5DCC4_9BACT</name>
<evidence type="ECO:0000313" key="2">
    <source>
        <dbReference type="Proteomes" id="UP000281028"/>
    </source>
</evidence>
<gene>
    <name evidence="1" type="ORF">ECE50_014705</name>
</gene>
<proteinExistence type="predicted"/>
<reference evidence="1" key="1">
    <citation type="submission" date="2020-05" db="EMBL/GenBank/DDBJ databases">
        <title>Chitinophaga laudate sp. nov., isolated from a tropical peat swamp.</title>
        <authorList>
            <person name="Goh C.B.S."/>
            <person name="Lee M.S."/>
            <person name="Parimannan S."/>
            <person name="Pasbakhsh P."/>
            <person name="Yule C.M."/>
            <person name="Rajandas H."/>
            <person name="Loke S."/>
            <person name="Croft L."/>
            <person name="Tan J.B.L."/>
        </authorList>
    </citation>
    <scope>NUCLEOTIDE SEQUENCE</scope>
    <source>
        <strain evidence="1">Mgbs1</strain>
    </source>
</reference>
<comment type="caution">
    <text evidence="1">The sequence shown here is derived from an EMBL/GenBank/DDBJ whole genome shotgun (WGS) entry which is preliminary data.</text>
</comment>
<dbReference type="AlphaFoldDB" id="A0A9Q5DCC4"/>
<protein>
    <submittedName>
        <fullName evidence="1">Uncharacterized protein</fullName>
    </submittedName>
</protein>
<evidence type="ECO:0000313" key="1">
    <source>
        <dbReference type="EMBL" id="NSL88095.1"/>
    </source>
</evidence>
<organism evidence="1 2">
    <name type="scientific">Chitinophaga solisilvae</name>
    <dbReference type="NCBI Taxonomy" id="1233460"/>
    <lineage>
        <taxon>Bacteria</taxon>
        <taxon>Pseudomonadati</taxon>
        <taxon>Bacteroidota</taxon>
        <taxon>Chitinophagia</taxon>
        <taxon>Chitinophagales</taxon>
        <taxon>Chitinophagaceae</taxon>
        <taxon>Chitinophaga</taxon>
    </lineage>
</organism>
<dbReference type="EMBL" id="RIAR02000001">
    <property type="protein sequence ID" value="NSL88095.1"/>
    <property type="molecule type" value="Genomic_DNA"/>
</dbReference>
<keyword evidence="2" id="KW-1185">Reference proteome</keyword>
<dbReference type="InterPro" id="IPR058238">
    <property type="entry name" value="Lant_leader_dom"/>
</dbReference>
<dbReference type="Proteomes" id="UP000281028">
    <property type="component" value="Unassembled WGS sequence"/>
</dbReference>
<dbReference type="NCBIfam" id="NF038153">
    <property type="entry name" value="lant_leader_L1a"/>
    <property type="match status" value="1"/>
</dbReference>